<keyword evidence="4" id="KW-1185">Reference proteome</keyword>
<name>K7KEP0_SOYBN</name>
<protein>
    <submittedName>
        <fullName evidence="2 3">Uncharacterized protein</fullName>
    </submittedName>
</protein>
<keyword evidence="1" id="KW-0812">Transmembrane</keyword>
<dbReference type="PaxDb" id="3847-GLYMA03G28300.1"/>
<reference evidence="3" key="2">
    <citation type="submission" date="2018-02" db="UniProtKB">
        <authorList>
            <consortium name="EnsemblPlants"/>
        </authorList>
    </citation>
    <scope>IDENTIFICATION</scope>
    <source>
        <strain evidence="3">Williams 82</strain>
    </source>
</reference>
<evidence type="ECO:0000313" key="3">
    <source>
        <dbReference type="EnsemblPlants" id="KRH66767"/>
    </source>
</evidence>
<dbReference type="AlphaFoldDB" id="K7KEP0"/>
<keyword evidence="1" id="KW-0472">Membrane</keyword>
<evidence type="ECO:0000256" key="1">
    <source>
        <dbReference type="SAM" id="Phobius"/>
    </source>
</evidence>
<organism evidence="2">
    <name type="scientific">Glycine max</name>
    <name type="common">Soybean</name>
    <name type="synonym">Glycine hispida</name>
    <dbReference type="NCBI Taxonomy" id="3847"/>
    <lineage>
        <taxon>Eukaryota</taxon>
        <taxon>Viridiplantae</taxon>
        <taxon>Streptophyta</taxon>
        <taxon>Embryophyta</taxon>
        <taxon>Tracheophyta</taxon>
        <taxon>Spermatophyta</taxon>
        <taxon>Magnoliopsida</taxon>
        <taxon>eudicotyledons</taxon>
        <taxon>Gunneridae</taxon>
        <taxon>Pentapetalae</taxon>
        <taxon>rosids</taxon>
        <taxon>fabids</taxon>
        <taxon>Fabales</taxon>
        <taxon>Fabaceae</taxon>
        <taxon>Papilionoideae</taxon>
        <taxon>50 kb inversion clade</taxon>
        <taxon>NPAAA clade</taxon>
        <taxon>indigoferoid/millettioid clade</taxon>
        <taxon>Phaseoleae</taxon>
        <taxon>Glycine</taxon>
        <taxon>Glycine subgen. Soja</taxon>
    </lineage>
</organism>
<dbReference type="InParanoid" id="K7KEP0"/>
<gene>
    <name evidence="2" type="ORF">GLYMA_03G127400</name>
</gene>
<proteinExistence type="predicted"/>
<reference evidence="2" key="3">
    <citation type="submission" date="2018-07" db="EMBL/GenBank/DDBJ databases">
        <title>WGS assembly of Glycine max.</title>
        <authorList>
            <person name="Schmutz J."/>
            <person name="Cannon S."/>
            <person name="Schlueter J."/>
            <person name="Ma J."/>
            <person name="Mitros T."/>
            <person name="Nelson W."/>
            <person name="Hyten D."/>
            <person name="Song Q."/>
            <person name="Thelen J."/>
            <person name="Cheng J."/>
            <person name="Xu D."/>
            <person name="Hellsten U."/>
            <person name="May G."/>
            <person name="Yu Y."/>
            <person name="Sakurai T."/>
            <person name="Umezawa T."/>
            <person name="Bhattacharyya M."/>
            <person name="Sandhu D."/>
            <person name="Valliyodan B."/>
            <person name="Lindquist E."/>
            <person name="Peto M."/>
            <person name="Grant D."/>
            <person name="Shu S."/>
            <person name="Goodstein D."/>
            <person name="Barry K."/>
            <person name="Futrell-Griggs M."/>
            <person name="Abernathy B."/>
            <person name="Du J."/>
            <person name="Tian Z."/>
            <person name="Zhu L."/>
            <person name="Gill N."/>
            <person name="Joshi T."/>
            <person name="Libault M."/>
            <person name="Sethuraman A."/>
            <person name="Zhang X."/>
            <person name="Shinozaki K."/>
            <person name="Nguyen H."/>
            <person name="Wing R."/>
            <person name="Cregan P."/>
            <person name="Specht J."/>
            <person name="Grimwood J."/>
            <person name="Rokhsar D."/>
            <person name="Stacey G."/>
            <person name="Shoemaker R."/>
            <person name="Jackson S."/>
        </authorList>
    </citation>
    <scope>NUCLEOTIDE SEQUENCE</scope>
    <source>
        <tissue evidence="2">Callus</tissue>
    </source>
</reference>
<keyword evidence="1" id="KW-1133">Transmembrane helix</keyword>
<evidence type="ECO:0000313" key="4">
    <source>
        <dbReference type="Proteomes" id="UP000008827"/>
    </source>
</evidence>
<dbReference type="Gramene" id="KRH66767">
    <property type="protein sequence ID" value="KRH66767"/>
    <property type="gene ID" value="GLYMA_03G127400"/>
</dbReference>
<dbReference type="EMBL" id="CM000836">
    <property type="protein sequence ID" value="KRH66767.1"/>
    <property type="molecule type" value="Genomic_DNA"/>
</dbReference>
<dbReference type="EnsemblPlants" id="KRH66767">
    <property type="protein sequence ID" value="KRH66767"/>
    <property type="gene ID" value="GLYMA_03G127400"/>
</dbReference>
<feature type="transmembrane region" description="Helical" evidence="1">
    <location>
        <begin position="53"/>
        <end position="70"/>
    </location>
</feature>
<evidence type="ECO:0000313" key="2">
    <source>
        <dbReference type="EMBL" id="KRH66767.1"/>
    </source>
</evidence>
<accession>K7KEP0</accession>
<dbReference type="HOGENOM" id="CLU_2659426_0_0_1"/>
<dbReference type="Proteomes" id="UP000008827">
    <property type="component" value="Chromosome 3"/>
</dbReference>
<reference evidence="2 3" key="1">
    <citation type="journal article" date="2010" name="Nature">
        <title>Genome sequence of the palaeopolyploid soybean.</title>
        <authorList>
            <person name="Schmutz J."/>
            <person name="Cannon S.B."/>
            <person name="Schlueter J."/>
            <person name="Ma J."/>
            <person name="Mitros T."/>
            <person name="Nelson W."/>
            <person name="Hyten D.L."/>
            <person name="Song Q."/>
            <person name="Thelen J.J."/>
            <person name="Cheng J."/>
            <person name="Xu D."/>
            <person name="Hellsten U."/>
            <person name="May G.D."/>
            <person name="Yu Y."/>
            <person name="Sakurai T."/>
            <person name="Umezawa T."/>
            <person name="Bhattacharyya M.K."/>
            <person name="Sandhu D."/>
            <person name="Valliyodan B."/>
            <person name="Lindquist E."/>
            <person name="Peto M."/>
            <person name="Grant D."/>
            <person name="Shu S."/>
            <person name="Goodstein D."/>
            <person name="Barry K."/>
            <person name="Futrell-Griggs M."/>
            <person name="Abernathy B."/>
            <person name="Du J."/>
            <person name="Tian Z."/>
            <person name="Zhu L."/>
            <person name="Gill N."/>
            <person name="Joshi T."/>
            <person name="Libault M."/>
            <person name="Sethuraman A."/>
            <person name="Zhang X.-C."/>
            <person name="Shinozaki K."/>
            <person name="Nguyen H.T."/>
            <person name="Wing R.A."/>
            <person name="Cregan P."/>
            <person name="Specht J."/>
            <person name="Grimwood J."/>
            <person name="Rokhsar D."/>
            <person name="Stacey G."/>
            <person name="Shoemaker R.C."/>
            <person name="Jackson S.A."/>
        </authorList>
    </citation>
    <scope>NUCLEOTIDE SEQUENCE [LARGE SCALE GENOMIC DNA]</scope>
    <source>
        <strain evidence="3">cv. Williams 82</strain>
        <tissue evidence="2">Callus</tissue>
    </source>
</reference>
<sequence length="76" mass="9058">MNRFNVSKELVNLKRKKNGNGIYYFDVGEELVNLKNLFRVTRKMNCIGSEFDFGFNAIRVLVFIWIVWNLKLEKLI</sequence>